<dbReference type="EC" id="1.2.1.-" evidence="4"/>
<protein>
    <submittedName>
        <fullName evidence="4">NAD-dependent succinate-semialdehyde dehydrogenase</fullName>
        <ecNumber evidence="4">1.2.1.-</ecNumber>
    </submittedName>
</protein>
<reference evidence="4" key="1">
    <citation type="submission" date="2023-05" db="EMBL/GenBank/DDBJ databases">
        <title>Complete genome sequence of Agrobacterium larrymoorei CFBP5477.</title>
        <authorList>
            <person name="Yen H.-C."/>
            <person name="Chou L."/>
            <person name="Lin Y.-C."/>
            <person name="Lai E.-M."/>
            <person name="Kuo C.-H."/>
        </authorList>
    </citation>
    <scope>NUCLEOTIDE SEQUENCE</scope>
    <source>
        <strain evidence="4">CFBP5477</strain>
        <plasmid evidence="4">pAlCFBP5477</plasmid>
    </source>
</reference>
<proteinExistence type="inferred from homology"/>
<dbReference type="FunFam" id="3.40.605.10:FF:000007">
    <property type="entry name" value="NAD/NADP-dependent betaine aldehyde dehydrogenase"/>
    <property type="match status" value="1"/>
</dbReference>
<dbReference type="RefSeq" id="WP_137395885.1">
    <property type="nucleotide sequence ID" value="NZ_CP124735.1"/>
</dbReference>
<dbReference type="CDD" id="cd07103">
    <property type="entry name" value="ALDH_F5_SSADH_GabD"/>
    <property type="match status" value="1"/>
</dbReference>
<dbReference type="InterPro" id="IPR016163">
    <property type="entry name" value="Ald_DH_C"/>
</dbReference>
<dbReference type="Proteomes" id="UP000298664">
    <property type="component" value="Plasmid pAlCFBP5477"/>
</dbReference>
<accession>A0AAF0HG32</accession>
<evidence type="ECO:0000259" key="3">
    <source>
        <dbReference type="Pfam" id="PF00171"/>
    </source>
</evidence>
<sequence length="480" mass="50997">MAADRSYPALRLFIAGRWVDDRADTCTEVLDPATGEVLGLMPHATPAQVEEAIDSADRAFQTWRATSAYERSFILLKAASLLRERADDLAWLISTELGKPLAEAKAEVETAAGIFTWDAEESRRAYGRVIPSRQAGIRQMVLKEPLGPIAAFAPWNAPLITPSRKISGVLAAGCTVVIKPAEETPACTFALAAILEEAGLPAGALSVVTGNPAEISKQLIASPVIKGVTFTGSTVVGKALAAQAALGMKRMISELGGHAPVLIFADADIEAVALSAAKAKYRNAGQICTSPTRFFVHESKHDRFAEVFAQAARAIKVGDGREASTQMGPLAHARRITAIEAFVEDAHARGTRVAAGGNRINNQGFFFEPTLLVGADDTSLAMNEEPFGPIAVTQPFASLDDAIRLANRLPFGLAAYAFTHDSHIVSEVAERVESGNVIINHWQASLPETPFGGIKDSGQGREGGVEGLEAFQTVKYVSQA</sequence>
<dbReference type="FunFam" id="3.40.309.10:FF:000009">
    <property type="entry name" value="Aldehyde dehydrogenase A"/>
    <property type="match status" value="1"/>
</dbReference>
<dbReference type="Gene3D" id="3.40.309.10">
    <property type="entry name" value="Aldehyde Dehydrogenase, Chain A, domain 2"/>
    <property type="match status" value="1"/>
</dbReference>
<dbReference type="PANTHER" id="PTHR43353:SF5">
    <property type="entry name" value="SUCCINATE-SEMIALDEHYDE DEHYDROGENASE, MITOCHONDRIAL"/>
    <property type="match status" value="1"/>
</dbReference>
<keyword evidence="2 4" id="KW-0560">Oxidoreductase</keyword>
<name>A0AAF0HG32_9HYPH</name>
<dbReference type="InterPro" id="IPR015590">
    <property type="entry name" value="Aldehyde_DH_dom"/>
</dbReference>
<dbReference type="GO" id="GO:0009450">
    <property type="term" value="P:gamma-aminobutyric acid catabolic process"/>
    <property type="evidence" value="ECO:0007669"/>
    <property type="project" value="TreeGrafter"/>
</dbReference>
<keyword evidence="4" id="KW-0614">Plasmid</keyword>
<feature type="domain" description="Aldehyde dehydrogenase" evidence="3">
    <location>
        <begin position="18"/>
        <end position="477"/>
    </location>
</feature>
<evidence type="ECO:0000256" key="2">
    <source>
        <dbReference type="ARBA" id="ARBA00023002"/>
    </source>
</evidence>
<dbReference type="GO" id="GO:0004777">
    <property type="term" value="F:succinate-semialdehyde dehydrogenase (NAD+) activity"/>
    <property type="evidence" value="ECO:0007669"/>
    <property type="project" value="TreeGrafter"/>
</dbReference>
<dbReference type="InterPro" id="IPR016161">
    <property type="entry name" value="Ald_DH/histidinol_DH"/>
</dbReference>
<evidence type="ECO:0000256" key="1">
    <source>
        <dbReference type="ARBA" id="ARBA00009986"/>
    </source>
</evidence>
<dbReference type="InterPro" id="IPR050740">
    <property type="entry name" value="Aldehyde_DH_Superfamily"/>
</dbReference>
<dbReference type="Gene3D" id="3.40.605.10">
    <property type="entry name" value="Aldehyde Dehydrogenase, Chain A, domain 1"/>
    <property type="match status" value="1"/>
</dbReference>
<geneLocation type="plasmid" evidence="4 5">
    <name>pAlCFBP5477</name>
</geneLocation>
<dbReference type="AlphaFoldDB" id="A0AAF0HG32"/>
<dbReference type="EMBL" id="CP124735">
    <property type="protein sequence ID" value="WHA44103.1"/>
    <property type="molecule type" value="Genomic_DNA"/>
</dbReference>
<gene>
    <name evidence="4" type="ORF">CFBP5477_022070</name>
</gene>
<dbReference type="PANTHER" id="PTHR43353">
    <property type="entry name" value="SUCCINATE-SEMIALDEHYDE DEHYDROGENASE, MITOCHONDRIAL"/>
    <property type="match status" value="1"/>
</dbReference>
<dbReference type="InterPro" id="IPR016162">
    <property type="entry name" value="Ald_DH_N"/>
</dbReference>
<comment type="similarity">
    <text evidence="1">Belongs to the aldehyde dehydrogenase family.</text>
</comment>
<dbReference type="SUPFAM" id="SSF53720">
    <property type="entry name" value="ALDH-like"/>
    <property type="match status" value="1"/>
</dbReference>
<dbReference type="Pfam" id="PF00171">
    <property type="entry name" value="Aldedh"/>
    <property type="match status" value="1"/>
</dbReference>
<organism evidence="4 5">
    <name type="scientific">Agrobacterium larrymoorei</name>
    <dbReference type="NCBI Taxonomy" id="160699"/>
    <lineage>
        <taxon>Bacteria</taxon>
        <taxon>Pseudomonadati</taxon>
        <taxon>Pseudomonadota</taxon>
        <taxon>Alphaproteobacteria</taxon>
        <taxon>Hyphomicrobiales</taxon>
        <taxon>Rhizobiaceae</taxon>
        <taxon>Rhizobium/Agrobacterium group</taxon>
        <taxon>Agrobacterium</taxon>
    </lineage>
</organism>
<evidence type="ECO:0000313" key="4">
    <source>
        <dbReference type="EMBL" id="WHA44103.1"/>
    </source>
</evidence>
<evidence type="ECO:0000313" key="5">
    <source>
        <dbReference type="Proteomes" id="UP000298664"/>
    </source>
</evidence>